<sequence length="126" mass="12858">MLILLNTLIRRHRRRMSMALGVLALAGALVLAHGAVGGGHMGDSMGHPMPATIDAAPVGDVLEVCLAVAETAALGFGLLAAIGAWRAARVTFGAAPGCHVEHAISPVAPTWPAARAGPADLQVFLR</sequence>
<accession>A0ABY5PEX6</accession>
<dbReference type="EMBL" id="CP088295">
    <property type="protein sequence ID" value="UUY03055.1"/>
    <property type="molecule type" value="Genomic_DNA"/>
</dbReference>
<proteinExistence type="predicted"/>
<protein>
    <submittedName>
        <fullName evidence="1">Uncharacterized protein</fullName>
    </submittedName>
</protein>
<gene>
    <name evidence="1" type="ORF">LRS13_20620</name>
</gene>
<evidence type="ECO:0000313" key="1">
    <source>
        <dbReference type="EMBL" id="UUY03055.1"/>
    </source>
</evidence>
<keyword evidence="2" id="KW-1185">Reference proteome</keyword>
<reference evidence="2" key="1">
    <citation type="submission" date="2021-11" db="EMBL/GenBank/DDBJ databases">
        <title>Cultivation dependent microbiological survey of springs from the worlds oldest radium mine currently devoted to the extraction of radon-saturated water.</title>
        <authorList>
            <person name="Kapinusova G."/>
            <person name="Smrhova T."/>
            <person name="Strejcek M."/>
            <person name="Suman J."/>
            <person name="Jani K."/>
            <person name="Pajer P."/>
            <person name="Uhlik O."/>
        </authorList>
    </citation>
    <scope>NUCLEOTIDE SEQUENCE [LARGE SCALE GENOMIC DNA]</scope>
    <source>
        <strain evidence="2">J379</strain>
    </source>
</reference>
<organism evidence="1 2">
    <name type="scientific">Svornostia abyssi</name>
    <dbReference type="NCBI Taxonomy" id="2898438"/>
    <lineage>
        <taxon>Bacteria</taxon>
        <taxon>Bacillati</taxon>
        <taxon>Actinomycetota</taxon>
        <taxon>Thermoleophilia</taxon>
        <taxon>Solirubrobacterales</taxon>
        <taxon>Baekduiaceae</taxon>
        <taxon>Svornostia</taxon>
    </lineage>
</organism>
<evidence type="ECO:0000313" key="2">
    <source>
        <dbReference type="Proteomes" id="UP001058860"/>
    </source>
</evidence>
<dbReference type="RefSeq" id="WP_353863570.1">
    <property type="nucleotide sequence ID" value="NZ_CP088295.1"/>
</dbReference>
<name>A0ABY5PEX6_9ACTN</name>
<dbReference type="Proteomes" id="UP001058860">
    <property type="component" value="Chromosome"/>
</dbReference>